<organism evidence="1">
    <name type="scientific">Anguilla anguilla</name>
    <name type="common">European freshwater eel</name>
    <name type="synonym">Muraena anguilla</name>
    <dbReference type="NCBI Taxonomy" id="7936"/>
    <lineage>
        <taxon>Eukaryota</taxon>
        <taxon>Metazoa</taxon>
        <taxon>Chordata</taxon>
        <taxon>Craniata</taxon>
        <taxon>Vertebrata</taxon>
        <taxon>Euteleostomi</taxon>
        <taxon>Actinopterygii</taxon>
        <taxon>Neopterygii</taxon>
        <taxon>Teleostei</taxon>
        <taxon>Anguilliformes</taxon>
        <taxon>Anguillidae</taxon>
        <taxon>Anguilla</taxon>
    </lineage>
</organism>
<reference evidence="1" key="1">
    <citation type="submission" date="2014-11" db="EMBL/GenBank/DDBJ databases">
        <authorList>
            <person name="Amaro Gonzalez C."/>
        </authorList>
    </citation>
    <scope>NUCLEOTIDE SEQUENCE</scope>
</reference>
<dbReference type="AlphaFoldDB" id="A0A0E9X1J8"/>
<dbReference type="EMBL" id="GBXM01012123">
    <property type="protein sequence ID" value="JAH96454.1"/>
    <property type="molecule type" value="Transcribed_RNA"/>
</dbReference>
<sequence length="99" mass="11110">MLHSVIKVLVYRWNGEHAAMSVSGFPTNFFELFNFTLTLYFSYIHPFIHYLYPPILGRVTGGAGAYPSVHWAKGRITPWTGCQSIAGIISDTFLGNLIN</sequence>
<evidence type="ECO:0000313" key="1">
    <source>
        <dbReference type="EMBL" id="JAH96454.1"/>
    </source>
</evidence>
<name>A0A0E9X1J8_ANGAN</name>
<accession>A0A0E9X1J8</accession>
<protein>
    <submittedName>
        <fullName evidence="1">Uncharacterized protein</fullName>
    </submittedName>
</protein>
<reference evidence="1" key="2">
    <citation type="journal article" date="2015" name="Fish Shellfish Immunol.">
        <title>Early steps in the European eel (Anguilla anguilla)-Vibrio vulnificus interaction in the gills: Role of the RtxA13 toxin.</title>
        <authorList>
            <person name="Callol A."/>
            <person name="Pajuelo D."/>
            <person name="Ebbesson L."/>
            <person name="Teles M."/>
            <person name="MacKenzie S."/>
            <person name="Amaro C."/>
        </authorList>
    </citation>
    <scope>NUCLEOTIDE SEQUENCE</scope>
</reference>
<proteinExistence type="predicted"/>